<dbReference type="AlphaFoldDB" id="A0AAV7T8F0"/>
<reference evidence="1" key="1">
    <citation type="journal article" date="2022" name="bioRxiv">
        <title>Sequencing and chromosome-scale assembly of the giantPleurodeles waltlgenome.</title>
        <authorList>
            <person name="Brown T."/>
            <person name="Elewa A."/>
            <person name="Iarovenko S."/>
            <person name="Subramanian E."/>
            <person name="Araus A.J."/>
            <person name="Petzold A."/>
            <person name="Susuki M."/>
            <person name="Suzuki K.-i.T."/>
            <person name="Hayashi T."/>
            <person name="Toyoda A."/>
            <person name="Oliveira C."/>
            <person name="Osipova E."/>
            <person name="Leigh N.D."/>
            <person name="Simon A."/>
            <person name="Yun M.H."/>
        </authorList>
    </citation>
    <scope>NUCLEOTIDE SEQUENCE</scope>
    <source>
        <strain evidence="1">20211129_DDA</strain>
        <tissue evidence="1">Liver</tissue>
    </source>
</reference>
<dbReference type="EMBL" id="JANPWB010000007">
    <property type="protein sequence ID" value="KAJ1172930.1"/>
    <property type="molecule type" value="Genomic_DNA"/>
</dbReference>
<proteinExistence type="predicted"/>
<organism evidence="1 2">
    <name type="scientific">Pleurodeles waltl</name>
    <name type="common">Iberian ribbed newt</name>
    <dbReference type="NCBI Taxonomy" id="8319"/>
    <lineage>
        <taxon>Eukaryota</taxon>
        <taxon>Metazoa</taxon>
        <taxon>Chordata</taxon>
        <taxon>Craniata</taxon>
        <taxon>Vertebrata</taxon>
        <taxon>Euteleostomi</taxon>
        <taxon>Amphibia</taxon>
        <taxon>Batrachia</taxon>
        <taxon>Caudata</taxon>
        <taxon>Salamandroidea</taxon>
        <taxon>Salamandridae</taxon>
        <taxon>Pleurodelinae</taxon>
        <taxon>Pleurodeles</taxon>
    </lineage>
</organism>
<sequence>MLKGRVSKDSRFLPVRSLSELLLERREPSFHSHARHGPLTEEEAWERRRSLERRSSPLKAYMVRNAMGSIVCLRTVGLAHD</sequence>
<dbReference type="Proteomes" id="UP001066276">
    <property type="component" value="Chromosome 4_1"/>
</dbReference>
<gene>
    <name evidence="1" type="ORF">NDU88_004772</name>
</gene>
<accession>A0AAV7T8F0</accession>
<evidence type="ECO:0000313" key="1">
    <source>
        <dbReference type="EMBL" id="KAJ1172930.1"/>
    </source>
</evidence>
<keyword evidence="2" id="KW-1185">Reference proteome</keyword>
<comment type="caution">
    <text evidence="1">The sequence shown here is derived from an EMBL/GenBank/DDBJ whole genome shotgun (WGS) entry which is preliminary data.</text>
</comment>
<protein>
    <submittedName>
        <fullName evidence="1">Uncharacterized protein</fullName>
    </submittedName>
</protein>
<name>A0AAV7T8F0_PLEWA</name>
<evidence type="ECO:0000313" key="2">
    <source>
        <dbReference type="Proteomes" id="UP001066276"/>
    </source>
</evidence>